<protein>
    <submittedName>
        <fullName evidence="2">Uncharacterized protein</fullName>
    </submittedName>
</protein>
<keyword evidence="3" id="KW-1185">Reference proteome</keyword>
<feature type="compositionally biased region" description="Basic and acidic residues" evidence="1">
    <location>
        <begin position="98"/>
        <end position="129"/>
    </location>
</feature>
<dbReference type="EMBL" id="JABCRI010000002">
    <property type="protein sequence ID" value="KAF8411824.1"/>
    <property type="molecule type" value="Genomic_DNA"/>
</dbReference>
<feature type="region of interest" description="Disordered" evidence="1">
    <location>
        <begin position="390"/>
        <end position="416"/>
    </location>
</feature>
<reference evidence="2 3" key="1">
    <citation type="submission" date="2020-04" db="EMBL/GenBank/DDBJ databases">
        <title>Plant Genome Project.</title>
        <authorList>
            <person name="Zhang R.-G."/>
        </authorList>
    </citation>
    <scope>NUCLEOTIDE SEQUENCE [LARGE SCALE GENOMIC DNA]</scope>
    <source>
        <strain evidence="2">YNK0</strain>
        <tissue evidence="2">Leaf</tissue>
    </source>
</reference>
<accession>A0A834ZPX3</accession>
<feature type="compositionally biased region" description="Polar residues" evidence="1">
    <location>
        <begin position="44"/>
        <end position="56"/>
    </location>
</feature>
<dbReference type="PANTHER" id="PTHR34112">
    <property type="entry name" value="C-JUN-AMINO-TERMINAL KINASE-INTERACTING PROTEIN"/>
    <property type="match status" value="1"/>
</dbReference>
<dbReference type="OMA" id="KTQRHED"/>
<evidence type="ECO:0000256" key="1">
    <source>
        <dbReference type="SAM" id="MobiDB-lite"/>
    </source>
</evidence>
<dbReference type="OrthoDB" id="1917528at2759"/>
<name>A0A834ZPX3_TETSI</name>
<gene>
    <name evidence="2" type="ORF">HHK36_004383</name>
</gene>
<dbReference type="Proteomes" id="UP000655225">
    <property type="component" value="Unassembled WGS sequence"/>
</dbReference>
<feature type="compositionally biased region" description="Low complexity" evidence="1">
    <location>
        <begin position="68"/>
        <end position="81"/>
    </location>
</feature>
<feature type="region of interest" description="Disordered" evidence="1">
    <location>
        <begin position="43"/>
        <end position="130"/>
    </location>
</feature>
<sequence length="646" mass="68941">MERSKPTLAPEWLKSTGNLTGGGSATHHFASSSLHADDHAVTLPTRNRLSVSTSDSDTPRSALLDRTSSSYFRRSSSNNGSMMHDKDPSPSYSSFSRSHRDRDREKDPRNYREKEKSVLGDYRDHDHSDPPIFNSRVENYTLRRSHSMISGKRSEVWPRRAAADSNSGKNGNHNNGNGLLVGGSIVSGIHKAAFEREFPSLGAEERQGAPDIGRVPSPGLSTAVQSLPIGTSTVIGGDGWTSALAEVPMIIGINSMGLSSVQQTAPVSSIPGAPTTMTGLNMAETLAQAPSRAHTAPQLSVETQRLEELAIKKSRQLIPMTPSMPKPSVLNPSDKPKPKTTAKIGEMSMATKIGQQQLSSSHVLNHTAHGGPVRLNPPNTSHVGKLHVLKPARENGVSPTAKDGSSPTNASRISNSPLAVATTAAVAPLRTPNNPKLATAERKAAVLAATLGSSADKRPTISQAQSRNAFFDLVRKKNSANLSSAVSDLSPLVSSPILVKSGALIAEVATATLSPQGSEASSSDPSGVDCPAVNRGDMTSNGDACEVSQRFPNNGEKQFSFDALPVEKEVAFLHLLGWDENSLEEVLTEEEINAFYQEVILSNCSFTHLEYACLLCAAPRIESVAVPMNAVESFDVEPCFLWIDLV</sequence>
<feature type="region of interest" description="Disordered" evidence="1">
    <location>
        <begin position="319"/>
        <end position="341"/>
    </location>
</feature>
<organism evidence="2 3">
    <name type="scientific">Tetracentron sinense</name>
    <name type="common">Spur-leaf</name>
    <dbReference type="NCBI Taxonomy" id="13715"/>
    <lineage>
        <taxon>Eukaryota</taxon>
        <taxon>Viridiplantae</taxon>
        <taxon>Streptophyta</taxon>
        <taxon>Embryophyta</taxon>
        <taxon>Tracheophyta</taxon>
        <taxon>Spermatophyta</taxon>
        <taxon>Magnoliopsida</taxon>
        <taxon>Trochodendrales</taxon>
        <taxon>Trochodendraceae</taxon>
        <taxon>Tetracentron</taxon>
    </lineage>
</organism>
<comment type="caution">
    <text evidence="2">The sequence shown here is derived from an EMBL/GenBank/DDBJ whole genome shotgun (WGS) entry which is preliminary data.</text>
</comment>
<dbReference type="AlphaFoldDB" id="A0A834ZPX3"/>
<proteinExistence type="predicted"/>
<feature type="region of interest" description="Disordered" evidence="1">
    <location>
        <begin position="1"/>
        <end position="31"/>
    </location>
</feature>
<feature type="compositionally biased region" description="Polar residues" evidence="1">
    <location>
        <begin position="403"/>
        <end position="416"/>
    </location>
</feature>
<dbReference type="PANTHER" id="PTHR34112:SF13">
    <property type="entry name" value="OS04G0448200 PROTEIN"/>
    <property type="match status" value="1"/>
</dbReference>
<evidence type="ECO:0000313" key="2">
    <source>
        <dbReference type="EMBL" id="KAF8411824.1"/>
    </source>
</evidence>
<evidence type="ECO:0000313" key="3">
    <source>
        <dbReference type="Proteomes" id="UP000655225"/>
    </source>
</evidence>